<dbReference type="SMART" id="SM01289">
    <property type="entry name" value="PYRIN"/>
    <property type="match status" value="1"/>
</dbReference>
<dbReference type="PROSITE" id="PS50824">
    <property type="entry name" value="DAPIN"/>
    <property type="match status" value="1"/>
</dbReference>
<dbReference type="InterPro" id="IPR004020">
    <property type="entry name" value="DAPIN"/>
</dbReference>
<evidence type="ECO:0000313" key="3">
    <source>
        <dbReference type="Proteomes" id="UP000265040"/>
    </source>
</evidence>
<reference evidence="2" key="1">
    <citation type="submission" date="2021-04" db="EMBL/GenBank/DDBJ databases">
        <authorList>
            <consortium name="Wellcome Sanger Institute Data Sharing"/>
        </authorList>
    </citation>
    <scope>NUCLEOTIDE SEQUENCE [LARGE SCALE GENOMIC DNA]</scope>
</reference>
<dbReference type="Ensembl" id="ENSATET00000053957.1">
    <property type="protein sequence ID" value="ENSATEP00000064602.1"/>
    <property type="gene ID" value="ENSATEG00000026528.1"/>
</dbReference>
<dbReference type="AlphaFoldDB" id="A0A7N6BMA8"/>
<name>A0A7N6BMA8_ANATE</name>
<protein>
    <recommendedName>
        <fullName evidence="1">Pyrin domain-containing protein</fullName>
    </recommendedName>
</protein>
<dbReference type="InParanoid" id="A0A7N6BMA8"/>
<reference evidence="2" key="2">
    <citation type="submission" date="2025-08" db="UniProtKB">
        <authorList>
            <consortium name="Ensembl"/>
        </authorList>
    </citation>
    <scope>IDENTIFICATION</scope>
</reference>
<organism evidence="2 3">
    <name type="scientific">Anabas testudineus</name>
    <name type="common">Climbing perch</name>
    <name type="synonym">Anthias testudineus</name>
    <dbReference type="NCBI Taxonomy" id="64144"/>
    <lineage>
        <taxon>Eukaryota</taxon>
        <taxon>Metazoa</taxon>
        <taxon>Chordata</taxon>
        <taxon>Craniata</taxon>
        <taxon>Vertebrata</taxon>
        <taxon>Euteleostomi</taxon>
        <taxon>Actinopterygii</taxon>
        <taxon>Neopterygii</taxon>
        <taxon>Teleostei</taxon>
        <taxon>Neoteleostei</taxon>
        <taxon>Acanthomorphata</taxon>
        <taxon>Anabantaria</taxon>
        <taxon>Anabantiformes</taxon>
        <taxon>Anabantoidei</taxon>
        <taxon>Anabantidae</taxon>
        <taxon>Anabas</taxon>
    </lineage>
</organism>
<dbReference type="SUPFAM" id="SSF47986">
    <property type="entry name" value="DEATH domain"/>
    <property type="match status" value="1"/>
</dbReference>
<dbReference type="OrthoDB" id="10058437at2759"/>
<proteinExistence type="predicted"/>
<evidence type="ECO:0000259" key="1">
    <source>
        <dbReference type="PROSITE" id="PS50824"/>
    </source>
</evidence>
<reference evidence="2" key="3">
    <citation type="submission" date="2025-09" db="UniProtKB">
        <authorList>
            <consortium name="Ensembl"/>
        </authorList>
    </citation>
    <scope>IDENTIFICATION</scope>
</reference>
<feature type="domain" description="Pyrin" evidence="1">
    <location>
        <begin position="1"/>
        <end position="53"/>
    </location>
</feature>
<keyword evidence="3" id="KW-1185">Reference proteome</keyword>
<dbReference type="InterPro" id="IPR011029">
    <property type="entry name" value="DEATH-like_dom_sf"/>
</dbReference>
<dbReference type="Pfam" id="PF02758">
    <property type="entry name" value="PYRIN"/>
    <property type="match status" value="1"/>
</dbReference>
<dbReference type="GeneTree" id="ENSGT01090000260202"/>
<dbReference type="Gene3D" id="1.10.533.10">
    <property type="entry name" value="Death Domain, Fas"/>
    <property type="match status" value="1"/>
</dbReference>
<sequence>MAAAIELLETLEDLADKELKTFKWYLQQADFLKDLLSIPKSQLENADRPDTVDWKPTMTSVQRIDLLHLFSSKLLFFLTSQLSQG</sequence>
<accession>A0A7N6BMA8</accession>
<dbReference type="Proteomes" id="UP000265040">
    <property type="component" value="Chromosome 8"/>
</dbReference>
<evidence type="ECO:0000313" key="2">
    <source>
        <dbReference type="Ensembl" id="ENSATEP00000064602.1"/>
    </source>
</evidence>